<dbReference type="Proteomes" id="UP000319908">
    <property type="component" value="Unassembled WGS sequence"/>
</dbReference>
<keyword evidence="1" id="KW-0479">Metal-binding</keyword>
<sequence length="396" mass="42877">MTRVSDYLSQLIAFDTVSSRSNEGISDLVAAWLQELDFDVERTSYRDSRGVLKCNLVARRGPEMNASGVGDSGRHRADKRSGLAYFCHTDTVPADRWTGPGHNPFIATVEGTRIYGRGACDMKGSLAAMLTSVSQVDPALQTSPLWFVCTADEEVGFEGARHLTEHSACYGQIAAADPPCIIGEPTGLRVIHAHKGIVGFRVVSAGRAAHSSTNTGVNANVAMVPMLQTLLEINERCQTDLVLRNGMFDPPTLTWNFGVSDGMDALNIVPDHCAAWVSFRTMPGVDGSELLAQVQQRAVELGLTFQLFPGGEPMQTPADAACVRDLCELAKPFIGENRSEAVCYATDACVLNGLTQRMVCGPGEIAQAHTVNEFIEVDQLEKGVQLYESAIRHWCV</sequence>
<protein>
    <submittedName>
        <fullName evidence="5">Acetylornithine deacetylase</fullName>
        <ecNumber evidence="5">3.5.1.16</ecNumber>
    </submittedName>
</protein>
<keyword evidence="6" id="KW-1185">Reference proteome</keyword>
<dbReference type="SUPFAM" id="SSF53187">
    <property type="entry name" value="Zn-dependent exopeptidases"/>
    <property type="match status" value="1"/>
</dbReference>
<gene>
    <name evidence="5" type="primary">argE</name>
    <name evidence="5" type="ORF">Poly21_10030</name>
</gene>
<dbReference type="InterPro" id="IPR036264">
    <property type="entry name" value="Bact_exopeptidase_dim_dom"/>
</dbReference>
<dbReference type="Pfam" id="PF07687">
    <property type="entry name" value="M20_dimer"/>
    <property type="match status" value="1"/>
</dbReference>
<accession>A0A5C6C4C8</accession>
<dbReference type="InterPro" id="IPR002933">
    <property type="entry name" value="Peptidase_M20"/>
</dbReference>
<reference evidence="5 6" key="1">
    <citation type="journal article" date="2020" name="Antonie Van Leeuwenhoek">
        <title>Rhodopirellula heiligendammensis sp. nov., Rhodopirellula pilleata sp. nov., and Rhodopirellula solitaria sp. nov. isolated from natural or artificial marine surfaces in Northern Germany and California, USA, and emended description of the genus Rhodopirellula.</title>
        <authorList>
            <person name="Kallscheuer N."/>
            <person name="Wiegand S."/>
            <person name="Jogler M."/>
            <person name="Boedeker C."/>
            <person name="Peeters S.H."/>
            <person name="Rast P."/>
            <person name="Heuer A."/>
            <person name="Jetten M.S.M."/>
            <person name="Rohde M."/>
            <person name="Jogler C."/>
        </authorList>
    </citation>
    <scope>NUCLEOTIDE SEQUENCE [LARGE SCALE GENOMIC DNA]</scope>
    <source>
        <strain evidence="5 6">Poly21</strain>
    </source>
</reference>
<evidence type="ECO:0000259" key="4">
    <source>
        <dbReference type="Pfam" id="PF07687"/>
    </source>
</evidence>
<evidence type="ECO:0000256" key="3">
    <source>
        <dbReference type="ARBA" id="ARBA00023285"/>
    </source>
</evidence>
<dbReference type="SUPFAM" id="SSF55031">
    <property type="entry name" value="Bacterial exopeptidase dimerisation domain"/>
    <property type="match status" value="1"/>
</dbReference>
<evidence type="ECO:0000256" key="2">
    <source>
        <dbReference type="ARBA" id="ARBA00022801"/>
    </source>
</evidence>
<proteinExistence type="predicted"/>
<dbReference type="InterPro" id="IPR050072">
    <property type="entry name" value="Peptidase_M20A"/>
</dbReference>
<dbReference type="CDD" id="cd03894">
    <property type="entry name" value="M20_ArgE"/>
    <property type="match status" value="1"/>
</dbReference>
<dbReference type="EMBL" id="SJPU01000001">
    <property type="protein sequence ID" value="TWU18837.1"/>
    <property type="molecule type" value="Genomic_DNA"/>
</dbReference>
<dbReference type="PANTHER" id="PTHR43808:SF31">
    <property type="entry name" value="N-ACETYL-L-CITRULLINE DEACETYLASE"/>
    <property type="match status" value="1"/>
</dbReference>
<evidence type="ECO:0000313" key="6">
    <source>
        <dbReference type="Proteomes" id="UP000319908"/>
    </source>
</evidence>
<dbReference type="PANTHER" id="PTHR43808">
    <property type="entry name" value="ACETYLORNITHINE DEACETYLASE"/>
    <property type="match status" value="1"/>
</dbReference>
<name>A0A5C6C4C8_9BACT</name>
<dbReference type="InterPro" id="IPR011650">
    <property type="entry name" value="Peptidase_M20_dimer"/>
</dbReference>
<keyword evidence="3" id="KW-0170">Cobalt</keyword>
<comment type="caution">
    <text evidence="5">The sequence shown here is derived from an EMBL/GenBank/DDBJ whole genome shotgun (WGS) entry which is preliminary data.</text>
</comment>
<dbReference type="GO" id="GO:0006526">
    <property type="term" value="P:L-arginine biosynthetic process"/>
    <property type="evidence" value="ECO:0007669"/>
    <property type="project" value="TreeGrafter"/>
</dbReference>
<dbReference type="OrthoDB" id="9792335at2"/>
<dbReference type="AlphaFoldDB" id="A0A5C6C4C8"/>
<organism evidence="5 6">
    <name type="scientific">Allorhodopirellula heiligendammensis</name>
    <dbReference type="NCBI Taxonomy" id="2714739"/>
    <lineage>
        <taxon>Bacteria</taxon>
        <taxon>Pseudomonadati</taxon>
        <taxon>Planctomycetota</taxon>
        <taxon>Planctomycetia</taxon>
        <taxon>Pirellulales</taxon>
        <taxon>Pirellulaceae</taxon>
        <taxon>Allorhodopirellula</taxon>
    </lineage>
</organism>
<dbReference type="EC" id="3.5.1.16" evidence="5"/>
<keyword evidence="2 5" id="KW-0378">Hydrolase</keyword>
<dbReference type="GO" id="GO:0046872">
    <property type="term" value="F:metal ion binding"/>
    <property type="evidence" value="ECO:0007669"/>
    <property type="project" value="UniProtKB-KW"/>
</dbReference>
<evidence type="ECO:0000256" key="1">
    <source>
        <dbReference type="ARBA" id="ARBA00022723"/>
    </source>
</evidence>
<evidence type="ECO:0000313" key="5">
    <source>
        <dbReference type="EMBL" id="TWU18837.1"/>
    </source>
</evidence>
<dbReference type="Pfam" id="PF01546">
    <property type="entry name" value="Peptidase_M20"/>
    <property type="match status" value="1"/>
</dbReference>
<dbReference type="Gene3D" id="3.30.70.360">
    <property type="match status" value="1"/>
</dbReference>
<dbReference type="RefSeq" id="WP_146405805.1">
    <property type="nucleotide sequence ID" value="NZ_SJPU01000001.1"/>
</dbReference>
<feature type="domain" description="Peptidase M20 dimerisation" evidence="4">
    <location>
        <begin position="193"/>
        <end position="298"/>
    </location>
</feature>
<dbReference type="GO" id="GO:0008777">
    <property type="term" value="F:acetylornithine deacetylase activity"/>
    <property type="evidence" value="ECO:0007669"/>
    <property type="project" value="UniProtKB-EC"/>
</dbReference>
<dbReference type="Gene3D" id="3.40.630.10">
    <property type="entry name" value="Zn peptidases"/>
    <property type="match status" value="1"/>
</dbReference>